<dbReference type="PROSITE" id="PS00194">
    <property type="entry name" value="THIOREDOXIN_1"/>
    <property type="match status" value="1"/>
</dbReference>
<dbReference type="Proteomes" id="UP001516023">
    <property type="component" value="Unassembled WGS sequence"/>
</dbReference>
<proteinExistence type="predicted"/>
<dbReference type="Pfam" id="PF00085">
    <property type="entry name" value="Thioredoxin"/>
    <property type="match status" value="1"/>
</dbReference>
<feature type="domain" description="Thioredoxin" evidence="4">
    <location>
        <begin position="20"/>
        <end position="229"/>
    </location>
</feature>
<evidence type="ECO:0000313" key="5">
    <source>
        <dbReference type="EMBL" id="KAL3802687.1"/>
    </source>
</evidence>
<keyword evidence="1" id="KW-1015">Disulfide bond</keyword>
<evidence type="ECO:0000256" key="1">
    <source>
        <dbReference type="ARBA" id="ARBA00023157"/>
    </source>
</evidence>
<dbReference type="PANTHER" id="PTHR45663:SF15">
    <property type="entry name" value="THIOREDOXIN Y1, CHLOROPLASTIC"/>
    <property type="match status" value="1"/>
</dbReference>
<evidence type="ECO:0000256" key="2">
    <source>
        <dbReference type="SAM" id="MobiDB-lite"/>
    </source>
</evidence>
<keyword evidence="3" id="KW-0732">Signal</keyword>
<dbReference type="Gene3D" id="3.40.30.10">
    <property type="entry name" value="Glutaredoxin"/>
    <property type="match status" value="2"/>
</dbReference>
<organism evidence="5 6">
    <name type="scientific">Cyclotella cryptica</name>
    <dbReference type="NCBI Taxonomy" id="29204"/>
    <lineage>
        <taxon>Eukaryota</taxon>
        <taxon>Sar</taxon>
        <taxon>Stramenopiles</taxon>
        <taxon>Ochrophyta</taxon>
        <taxon>Bacillariophyta</taxon>
        <taxon>Coscinodiscophyceae</taxon>
        <taxon>Thalassiosirophycidae</taxon>
        <taxon>Stephanodiscales</taxon>
        <taxon>Stephanodiscaceae</taxon>
        <taxon>Cyclotella</taxon>
    </lineage>
</organism>
<feature type="chain" id="PRO_5044778684" description="Thioredoxin domain-containing protein" evidence="3">
    <location>
        <begin position="26"/>
        <end position="252"/>
    </location>
</feature>
<dbReference type="PRINTS" id="PR00421">
    <property type="entry name" value="THIOREDOXIN"/>
</dbReference>
<comment type="caution">
    <text evidence="5">The sequence shown here is derived from an EMBL/GenBank/DDBJ whole genome shotgun (WGS) entry which is preliminary data.</text>
</comment>
<dbReference type="EMBL" id="JABMIG020000018">
    <property type="protein sequence ID" value="KAL3802687.1"/>
    <property type="molecule type" value="Genomic_DNA"/>
</dbReference>
<evidence type="ECO:0000313" key="6">
    <source>
        <dbReference type="Proteomes" id="UP001516023"/>
    </source>
</evidence>
<evidence type="ECO:0000256" key="3">
    <source>
        <dbReference type="SAM" id="SignalP"/>
    </source>
</evidence>
<dbReference type="PROSITE" id="PS51352">
    <property type="entry name" value="THIOREDOXIN_2"/>
    <property type="match status" value="1"/>
</dbReference>
<dbReference type="PANTHER" id="PTHR45663">
    <property type="entry name" value="GEO12009P1"/>
    <property type="match status" value="1"/>
</dbReference>
<dbReference type="CDD" id="cd02947">
    <property type="entry name" value="TRX_family"/>
    <property type="match status" value="1"/>
</dbReference>
<keyword evidence="6" id="KW-1185">Reference proteome</keyword>
<protein>
    <recommendedName>
        <fullName evidence="4">Thioredoxin domain-containing protein</fullName>
    </recommendedName>
</protein>
<accession>A0ABD3QRG8</accession>
<evidence type="ECO:0000259" key="4">
    <source>
        <dbReference type="PROSITE" id="PS51352"/>
    </source>
</evidence>
<dbReference type="AlphaFoldDB" id="A0ABD3QRG8"/>
<dbReference type="SUPFAM" id="SSF52833">
    <property type="entry name" value="Thioredoxin-like"/>
    <property type="match status" value="1"/>
</dbReference>
<dbReference type="InterPro" id="IPR036249">
    <property type="entry name" value="Thioredoxin-like_sf"/>
</dbReference>
<gene>
    <name evidence="5" type="ORF">HJC23_012011</name>
</gene>
<reference evidence="5 6" key="1">
    <citation type="journal article" date="2020" name="G3 (Bethesda)">
        <title>Improved Reference Genome for Cyclotella cryptica CCMP332, a Model for Cell Wall Morphogenesis, Salinity Adaptation, and Lipid Production in Diatoms (Bacillariophyta).</title>
        <authorList>
            <person name="Roberts W.R."/>
            <person name="Downey K.M."/>
            <person name="Ruck E.C."/>
            <person name="Traller J.C."/>
            <person name="Alverson A.J."/>
        </authorList>
    </citation>
    <scope>NUCLEOTIDE SEQUENCE [LARGE SCALE GENOMIC DNA]</scope>
    <source>
        <strain evidence="5 6">CCMP332</strain>
    </source>
</reference>
<sequence>MPFHCSAQVMSVMISLVLTTDVVRSFPTSASVAFQSRHSVPSRRKLHRQNRNASTKLNLRFKTFDEMLQYHSNVPLLIDFYAPWCGPCKLMKDELTKIRPILDNMGPSISQNVSLDNDADDCSVADAFQSSDCLGMSTDIRNKTVEKESHSSVDSNTNKTDNATNQTATKPSGIPIYHVDANRFPQVGARNRIHGLPTLVLFLKGVEVWRVEGVMSGDEIVRSINHELERMALATDSSTGLLEVKPMKSTVD</sequence>
<feature type="compositionally biased region" description="Polar residues" evidence="2">
    <location>
        <begin position="152"/>
        <end position="170"/>
    </location>
</feature>
<dbReference type="InterPro" id="IPR017937">
    <property type="entry name" value="Thioredoxin_CS"/>
</dbReference>
<feature type="signal peptide" evidence="3">
    <location>
        <begin position="1"/>
        <end position="25"/>
    </location>
</feature>
<name>A0ABD3QRG8_9STRA</name>
<dbReference type="InterPro" id="IPR013766">
    <property type="entry name" value="Thioredoxin_domain"/>
</dbReference>
<feature type="region of interest" description="Disordered" evidence="2">
    <location>
        <begin position="144"/>
        <end position="174"/>
    </location>
</feature>